<dbReference type="InterPro" id="IPR036170">
    <property type="entry name" value="YezG-like_sf"/>
</dbReference>
<comment type="caution">
    <text evidence="1">The sequence shown here is derived from an EMBL/GenBank/DDBJ whole genome shotgun (WGS) entry which is preliminary data.</text>
</comment>
<dbReference type="SUPFAM" id="SSF160424">
    <property type="entry name" value="BH3703-like"/>
    <property type="match status" value="1"/>
</dbReference>
<evidence type="ECO:0000313" key="1">
    <source>
        <dbReference type="EMBL" id="OHV14571.1"/>
    </source>
</evidence>
<dbReference type="EMBL" id="MNAO01000530">
    <property type="protein sequence ID" value="OHV14571.1"/>
    <property type="molecule type" value="Genomic_DNA"/>
</dbReference>
<dbReference type="AlphaFoldDB" id="A0A1S1NZW5"/>
<organism evidence="1 2">
    <name type="scientific">Methylorubrum extorquens</name>
    <name type="common">Methylobacterium dichloromethanicum</name>
    <name type="synonym">Methylobacterium extorquens</name>
    <dbReference type="NCBI Taxonomy" id="408"/>
    <lineage>
        <taxon>Bacteria</taxon>
        <taxon>Pseudomonadati</taxon>
        <taxon>Pseudomonadota</taxon>
        <taxon>Alphaproteobacteria</taxon>
        <taxon>Hyphomicrobiales</taxon>
        <taxon>Methylobacteriaceae</taxon>
        <taxon>Methylorubrum</taxon>
    </lineage>
</organism>
<accession>A0A1S1NZW5</accession>
<reference evidence="1 2" key="1">
    <citation type="submission" date="2016-10" db="EMBL/GenBank/DDBJ databases">
        <title>Draft genome sequence of Methylobacterium extorquens CP3, a seed endophyte of Crotalaria pumila with plant growth-promoting and metal tolerance properties.</title>
        <authorList>
            <person name="Sanchez-Lopez A.S."/>
            <person name="Van Hamme J.D."/>
            <person name="Thijs S."/>
            <person name="Mcammond B.M."/>
            <person name="Stevens V."/>
            <person name="Gonzalez-Chavez M.D.C."/>
            <person name="Vangronsveld J."/>
        </authorList>
    </citation>
    <scope>NUCLEOTIDE SEQUENCE [LARGE SCALE GENOMIC DNA]</scope>
    <source>
        <strain evidence="1 2">CP3</strain>
    </source>
</reference>
<protein>
    <submittedName>
        <fullName evidence="1">Uncharacterized protein</fullName>
    </submittedName>
</protein>
<proteinExistence type="predicted"/>
<name>A0A1S1NZW5_METEX</name>
<dbReference type="Proteomes" id="UP000180215">
    <property type="component" value="Unassembled WGS sequence"/>
</dbReference>
<sequence>MGDIHPPTDLVHEVGRLIVQDEQIGAQDWQSLSLVVVLDGAPSMSGYVYDAAGKATPELPDDNGIFDAFERLRDAMQQDNPTKRPWRAALFQIRRPEMKATFQFEYDDPHRWDVTPRNFETKPEELRPKA</sequence>
<gene>
    <name evidence="1" type="ORF">BK022_25655</name>
</gene>
<evidence type="ECO:0000313" key="2">
    <source>
        <dbReference type="Proteomes" id="UP000180215"/>
    </source>
</evidence>